<reference evidence="3" key="2">
    <citation type="submission" date="2015-01" db="EMBL/GenBank/DDBJ databases">
        <title>Evolutionary Origins and Diversification of the Mycorrhizal Mutualists.</title>
        <authorList>
            <consortium name="DOE Joint Genome Institute"/>
            <consortium name="Mycorrhizal Genomics Consortium"/>
            <person name="Kohler A."/>
            <person name="Kuo A."/>
            <person name="Nagy L.G."/>
            <person name="Floudas D."/>
            <person name="Copeland A."/>
            <person name="Barry K.W."/>
            <person name="Cichocki N."/>
            <person name="Veneault-Fourrey C."/>
            <person name="LaButti K."/>
            <person name="Lindquist E.A."/>
            <person name="Lipzen A."/>
            <person name="Lundell T."/>
            <person name="Morin E."/>
            <person name="Murat C."/>
            <person name="Riley R."/>
            <person name="Ohm R."/>
            <person name="Sun H."/>
            <person name="Tunlid A."/>
            <person name="Henrissat B."/>
            <person name="Grigoriev I.V."/>
            <person name="Hibbett D.S."/>
            <person name="Martin F."/>
        </authorList>
    </citation>
    <scope>NUCLEOTIDE SEQUENCE [LARGE SCALE GENOMIC DNA]</scope>
    <source>
        <strain evidence="3">LaAM-08-1</strain>
    </source>
</reference>
<keyword evidence="1" id="KW-0472">Membrane</keyword>
<feature type="transmembrane region" description="Helical" evidence="1">
    <location>
        <begin position="49"/>
        <end position="66"/>
    </location>
</feature>
<evidence type="ECO:0000313" key="2">
    <source>
        <dbReference type="EMBL" id="KIK05599.1"/>
    </source>
</evidence>
<evidence type="ECO:0000256" key="1">
    <source>
        <dbReference type="SAM" id="Phobius"/>
    </source>
</evidence>
<keyword evidence="1" id="KW-1133">Transmembrane helix</keyword>
<keyword evidence="1" id="KW-0812">Transmembrane</keyword>
<evidence type="ECO:0000313" key="3">
    <source>
        <dbReference type="Proteomes" id="UP000054477"/>
    </source>
</evidence>
<protein>
    <submittedName>
        <fullName evidence="2">Uncharacterized protein</fullName>
    </submittedName>
</protein>
<dbReference type="HOGENOM" id="CLU_2347029_0_0_1"/>
<accession>A0A0C9XVI1</accession>
<keyword evidence="3" id="KW-1185">Reference proteome</keyword>
<name>A0A0C9XVI1_9AGAR</name>
<gene>
    <name evidence="2" type="ORF">K443DRAFT_3846</name>
</gene>
<proteinExistence type="predicted"/>
<sequence>MIQDESDNVAGNRTEFSTLLQPLTFCLPRPSASLRPIHELRRCDDDSRLISSLPLIALLVFGFLSPNTNPSFSTLFDSLDGKSSTFDPPSFTIADLF</sequence>
<dbReference type="EMBL" id="KN838559">
    <property type="protein sequence ID" value="KIK05599.1"/>
    <property type="molecule type" value="Genomic_DNA"/>
</dbReference>
<dbReference type="Proteomes" id="UP000054477">
    <property type="component" value="Unassembled WGS sequence"/>
</dbReference>
<organism evidence="2 3">
    <name type="scientific">Laccaria amethystina LaAM-08-1</name>
    <dbReference type="NCBI Taxonomy" id="1095629"/>
    <lineage>
        <taxon>Eukaryota</taxon>
        <taxon>Fungi</taxon>
        <taxon>Dikarya</taxon>
        <taxon>Basidiomycota</taxon>
        <taxon>Agaricomycotina</taxon>
        <taxon>Agaricomycetes</taxon>
        <taxon>Agaricomycetidae</taxon>
        <taxon>Agaricales</taxon>
        <taxon>Agaricineae</taxon>
        <taxon>Hydnangiaceae</taxon>
        <taxon>Laccaria</taxon>
    </lineage>
</organism>
<dbReference type="AlphaFoldDB" id="A0A0C9XVI1"/>
<reference evidence="2 3" key="1">
    <citation type="submission" date="2014-04" db="EMBL/GenBank/DDBJ databases">
        <authorList>
            <consortium name="DOE Joint Genome Institute"/>
            <person name="Kuo A."/>
            <person name="Kohler A."/>
            <person name="Nagy L.G."/>
            <person name="Floudas D."/>
            <person name="Copeland A."/>
            <person name="Barry K.W."/>
            <person name="Cichocki N."/>
            <person name="Veneault-Fourrey C."/>
            <person name="LaButti K."/>
            <person name="Lindquist E.A."/>
            <person name="Lipzen A."/>
            <person name="Lundell T."/>
            <person name="Morin E."/>
            <person name="Murat C."/>
            <person name="Sun H."/>
            <person name="Tunlid A."/>
            <person name="Henrissat B."/>
            <person name="Grigoriev I.V."/>
            <person name="Hibbett D.S."/>
            <person name="Martin F."/>
            <person name="Nordberg H.P."/>
            <person name="Cantor M.N."/>
            <person name="Hua S.X."/>
        </authorList>
    </citation>
    <scope>NUCLEOTIDE SEQUENCE [LARGE SCALE GENOMIC DNA]</scope>
    <source>
        <strain evidence="2 3">LaAM-08-1</strain>
    </source>
</reference>